<keyword evidence="3" id="KW-1185">Reference proteome</keyword>
<sequence length="247" mass="25631">MGKLFGRLFQKPSDTVGTQEPRLAPSAAVSAATANANSNDRACDSSAHAHFAAAVADNPDSPGSLINSGSSSLTQSQSQSPSPQPKTPTTGHFLPGAHANIASKSVVPAAASVLSSTITTAKAAAPQLSIGDFDPCIPTNTSLVDLTEEFQTVDTDFHIHNSDIAIQPVDYTLPEDTEITMTTGPSLDPSMGRRDSFVSAGPKPISMNNPNRGDNANRNRRESLAGSLMGGGMSWGGMSFGSFVRDE</sequence>
<proteinExistence type="predicted"/>
<feature type="compositionally biased region" description="Low complexity" evidence="1">
    <location>
        <begin position="68"/>
        <end position="81"/>
    </location>
</feature>
<reference evidence="2" key="1">
    <citation type="journal article" date="2021" name="Nat. Commun.">
        <title>Genetic determinants of endophytism in the Arabidopsis root mycobiome.</title>
        <authorList>
            <person name="Mesny F."/>
            <person name="Miyauchi S."/>
            <person name="Thiergart T."/>
            <person name="Pickel B."/>
            <person name="Atanasova L."/>
            <person name="Karlsson M."/>
            <person name="Huettel B."/>
            <person name="Barry K.W."/>
            <person name="Haridas S."/>
            <person name="Chen C."/>
            <person name="Bauer D."/>
            <person name="Andreopoulos W."/>
            <person name="Pangilinan J."/>
            <person name="LaButti K."/>
            <person name="Riley R."/>
            <person name="Lipzen A."/>
            <person name="Clum A."/>
            <person name="Drula E."/>
            <person name="Henrissat B."/>
            <person name="Kohler A."/>
            <person name="Grigoriev I.V."/>
            <person name="Martin F.M."/>
            <person name="Hacquard S."/>
        </authorList>
    </citation>
    <scope>NUCLEOTIDE SEQUENCE</scope>
    <source>
        <strain evidence="2">MPI-CAGE-AT-0023</strain>
    </source>
</reference>
<feature type="region of interest" description="Disordered" evidence="1">
    <location>
        <begin position="54"/>
        <end position="96"/>
    </location>
</feature>
<dbReference type="RefSeq" id="XP_046056262.1">
    <property type="nucleotide sequence ID" value="XM_046184790.1"/>
</dbReference>
<dbReference type="Proteomes" id="UP000720189">
    <property type="component" value="Unassembled WGS sequence"/>
</dbReference>
<dbReference type="EMBL" id="JAGMUX010000001">
    <property type="protein sequence ID" value="KAH7269494.1"/>
    <property type="molecule type" value="Genomic_DNA"/>
</dbReference>
<name>A0A9P9KW22_FUSRE</name>
<comment type="caution">
    <text evidence="2">The sequence shown here is derived from an EMBL/GenBank/DDBJ whole genome shotgun (WGS) entry which is preliminary data.</text>
</comment>
<evidence type="ECO:0000313" key="3">
    <source>
        <dbReference type="Proteomes" id="UP000720189"/>
    </source>
</evidence>
<feature type="region of interest" description="Disordered" evidence="1">
    <location>
        <begin position="1"/>
        <end position="31"/>
    </location>
</feature>
<evidence type="ECO:0000313" key="2">
    <source>
        <dbReference type="EMBL" id="KAH7269494.1"/>
    </source>
</evidence>
<evidence type="ECO:0000256" key="1">
    <source>
        <dbReference type="SAM" id="MobiDB-lite"/>
    </source>
</evidence>
<dbReference type="GeneID" id="70214744"/>
<protein>
    <submittedName>
        <fullName evidence="2">Uncharacterized protein</fullName>
    </submittedName>
</protein>
<organism evidence="2 3">
    <name type="scientific">Fusarium redolens</name>
    <dbReference type="NCBI Taxonomy" id="48865"/>
    <lineage>
        <taxon>Eukaryota</taxon>
        <taxon>Fungi</taxon>
        <taxon>Dikarya</taxon>
        <taxon>Ascomycota</taxon>
        <taxon>Pezizomycotina</taxon>
        <taxon>Sordariomycetes</taxon>
        <taxon>Hypocreomycetidae</taxon>
        <taxon>Hypocreales</taxon>
        <taxon>Nectriaceae</taxon>
        <taxon>Fusarium</taxon>
        <taxon>Fusarium redolens species complex</taxon>
    </lineage>
</organism>
<dbReference type="AlphaFoldDB" id="A0A9P9KW22"/>
<accession>A0A9P9KW22</accession>
<dbReference type="OrthoDB" id="4777690at2759"/>
<feature type="region of interest" description="Disordered" evidence="1">
    <location>
        <begin position="199"/>
        <end position="219"/>
    </location>
</feature>
<gene>
    <name evidence="2" type="ORF">BKA55DRAFT_12156</name>
</gene>